<proteinExistence type="predicted"/>
<keyword evidence="3" id="KW-1185">Reference proteome</keyword>
<feature type="compositionally biased region" description="Polar residues" evidence="1">
    <location>
        <begin position="59"/>
        <end position="82"/>
    </location>
</feature>
<dbReference type="EMBL" id="VSRR010125056">
    <property type="protein sequence ID" value="MPD00947.1"/>
    <property type="molecule type" value="Genomic_DNA"/>
</dbReference>
<dbReference type="AlphaFoldDB" id="A0A5B7K310"/>
<evidence type="ECO:0000313" key="2">
    <source>
        <dbReference type="EMBL" id="MPD00947.1"/>
    </source>
</evidence>
<reference evidence="2 3" key="1">
    <citation type="submission" date="2019-05" db="EMBL/GenBank/DDBJ databases">
        <title>Another draft genome of Portunus trituberculatus and its Hox gene families provides insights of decapod evolution.</title>
        <authorList>
            <person name="Jeong J.-H."/>
            <person name="Song I."/>
            <person name="Kim S."/>
            <person name="Choi T."/>
            <person name="Kim D."/>
            <person name="Ryu S."/>
            <person name="Kim W."/>
        </authorList>
    </citation>
    <scope>NUCLEOTIDE SEQUENCE [LARGE SCALE GENOMIC DNA]</scope>
    <source>
        <tissue evidence="2">Muscle</tissue>
    </source>
</reference>
<comment type="caution">
    <text evidence="2">The sequence shown here is derived from an EMBL/GenBank/DDBJ whole genome shotgun (WGS) entry which is preliminary data.</text>
</comment>
<feature type="region of interest" description="Disordered" evidence="1">
    <location>
        <begin position="43"/>
        <end position="82"/>
    </location>
</feature>
<evidence type="ECO:0000313" key="3">
    <source>
        <dbReference type="Proteomes" id="UP000324222"/>
    </source>
</evidence>
<gene>
    <name evidence="2" type="ORF">E2C01_096453</name>
</gene>
<evidence type="ECO:0000256" key="1">
    <source>
        <dbReference type="SAM" id="MobiDB-lite"/>
    </source>
</evidence>
<name>A0A5B7K310_PORTR</name>
<protein>
    <submittedName>
        <fullName evidence="2">Uncharacterized protein</fullName>
    </submittedName>
</protein>
<organism evidence="2 3">
    <name type="scientific">Portunus trituberculatus</name>
    <name type="common">Swimming crab</name>
    <name type="synonym">Neptunus trituberculatus</name>
    <dbReference type="NCBI Taxonomy" id="210409"/>
    <lineage>
        <taxon>Eukaryota</taxon>
        <taxon>Metazoa</taxon>
        <taxon>Ecdysozoa</taxon>
        <taxon>Arthropoda</taxon>
        <taxon>Crustacea</taxon>
        <taxon>Multicrustacea</taxon>
        <taxon>Malacostraca</taxon>
        <taxon>Eumalacostraca</taxon>
        <taxon>Eucarida</taxon>
        <taxon>Decapoda</taxon>
        <taxon>Pleocyemata</taxon>
        <taxon>Brachyura</taxon>
        <taxon>Eubrachyura</taxon>
        <taxon>Portunoidea</taxon>
        <taxon>Portunidae</taxon>
        <taxon>Portuninae</taxon>
        <taxon>Portunus</taxon>
    </lineage>
</organism>
<dbReference type="Proteomes" id="UP000324222">
    <property type="component" value="Unassembled WGS sequence"/>
</dbReference>
<accession>A0A5B7K310</accession>
<sequence length="82" mass="9127">MTQGHERSLPDGLHEAQGLRRPFPCLALRFVLPHLLLAFPLRPGQQRQHSIPSPPASLCFSTDSKTSIAPRRQSFTTTKAHS</sequence>